<protein>
    <recommendedName>
        <fullName evidence="3">B box-type domain-containing protein</fullName>
    </recommendedName>
</protein>
<evidence type="ECO:0000256" key="2">
    <source>
        <dbReference type="SAM" id="Phobius"/>
    </source>
</evidence>
<sequence length="349" mass="36265">MNCANHPDLPVAAFCQNCGKPLCTACVRSVSGIIYCEPCLAAKLGVGGAAGTAPGSYTVSGSPSSGYQYTVNQGGYTATGSTNGDVNFTATGPMPPPNTGPNPGAALALGFIPGVGAMYNGQFVKAMVHVLVFVILVSVANNHDVFGIFVAAWVFYQVFDAFQTAKARREGLPLPDPFGLNELGAKLGVNPPKAAPYSSSSTYQPFTAAPPHVPPGAPPAGSAAGFTGTTPDYTAASTHPSYTPVPPAEAQYGDPAAPFTPVPQQPQSARREPMGAIVLIGLGVLFLLNTLDVFRFDWLKHLWPLLIIALGAWMLIRRNAEVKFSARIGKDPLDRSNDTPTPPPAGGAQ</sequence>
<dbReference type="Pfam" id="PF18917">
    <property type="entry name" value="LiaI-LiaF-like_TM1"/>
    <property type="match status" value="1"/>
</dbReference>
<proteinExistence type="predicted"/>
<dbReference type="Pfam" id="PF00643">
    <property type="entry name" value="zf-B_box"/>
    <property type="match status" value="1"/>
</dbReference>
<name>A0A4Q1SJ01_9BACT</name>
<evidence type="ECO:0000256" key="1">
    <source>
        <dbReference type="SAM" id="MobiDB-lite"/>
    </source>
</evidence>
<keyword evidence="2" id="KW-0812">Transmembrane</keyword>
<dbReference type="CDD" id="cd19756">
    <property type="entry name" value="Bbox2"/>
    <property type="match status" value="1"/>
</dbReference>
<dbReference type="InterPro" id="IPR000315">
    <property type="entry name" value="Znf_B-box"/>
</dbReference>
<evidence type="ECO:0000313" key="5">
    <source>
        <dbReference type="Proteomes" id="UP000290253"/>
    </source>
</evidence>
<dbReference type="Proteomes" id="UP000290253">
    <property type="component" value="Unassembled WGS sequence"/>
</dbReference>
<comment type="caution">
    <text evidence="4">The sequence shown here is derived from an EMBL/GenBank/DDBJ whole genome shotgun (WGS) entry which is preliminary data.</text>
</comment>
<feature type="transmembrane region" description="Helical" evidence="2">
    <location>
        <begin position="274"/>
        <end position="296"/>
    </location>
</feature>
<dbReference type="PROSITE" id="PS50119">
    <property type="entry name" value="ZF_BBOX"/>
    <property type="match status" value="1"/>
</dbReference>
<reference evidence="4 5" key="1">
    <citation type="journal article" date="2016" name="Int. J. Syst. Evol. Microbiol.">
        <title>Acidipila dinghuensis sp. nov., an acidobacterium isolated from forest soil.</title>
        <authorList>
            <person name="Jiang Y.W."/>
            <person name="Wang J."/>
            <person name="Chen M.H."/>
            <person name="Lv Y.Y."/>
            <person name="Qiu L.H."/>
        </authorList>
    </citation>
    <scope>NUCLEOTIDE SEQUENCE [LARGE SCALE GENOMIC DNA]</scope>
    <source>
        <strain evidence="4 5">DHOF10</strain>
    </source>
</reference>
<feature type="transmembrane region" description="Helical" evidence="2">
    <location>
        <begin position="302"/>
        <end position="320"/>
    </location>
</feature>
<dbReference type="GO" id="GO:0008270">
    <property type="term" value="F:zinc ion binding"/>
    <property type="evidence" value="ECO:0007669"/>
    <property type="project" value="InterPro"/>
</dbReference>
<feature type="compositionally biased region" description="Pro residues" evidence="1">
    <location>
        <begin position="340"/>
        <end position="349"/>
    </location>
</feature>
<evidence type="ECO:0000259" key="3">
    <source>
        <dbReference type="PROSITE" id="PS50119"/>
    </source>
</evidence>
<feature type="region of interest" description="Disordered" evidence="1">
    <location>
        <begin position="208"/>
        <end position="268"/>
    </location>
</feature>
<dbReference type="EMBL" id="SDMK01000001">
    <property type="protein sequence ID" value="RXS97389.1"/>
    <property type="molecule type" value="Genomic_DNA"/>
</dbReference>
<keyword evidence="5" id="KW-1185">Reference proteome</keyword>
<keyword evidence="2" id="KW-1133">Transmembrane helix</keyword>
<organism evidence="4 5">
    <name type="scientific">Silvibacterium dinghuense</name>
    <dbReference type="NCBI Taxonomy" id="1560006"/>
    <lineage>
        <taxon>Bacteria</taxon>
        <taxon>Pseudomonadati</taxon>
        <taxon>Acidobacteriota</taxon>
        <taxon>Terriglobia</taxon>
        <taxon>Terriglobales</taxon>
        <taxon>Acidobacteriaceae</taxon>
        <taxon>Silvibacterium</taxon>
    </lineage>
</organism>
<feature type="compositionally biased region" description="Low complexity" evidence="1">
    <location>
        <begin position="219"/>
        <end position="231"/>
    </location>
</feature>
<dbReference type="SUPFAM" id="SSF57845">
    <property type="entry name" value="B-box zinc-binding domain"/>
    <property type="match status" value="1"/>
</dbReference>
<accession>A0A4Q1SJ01</accession>
<keyword evidence="2" id="KW-0472">Membrane</keyword>
<dbReference type="InterPro" id="IPR043726">
    <property type="entry name" value="LiaI-LiaF-like_TM1"/>
</dbReference>
<feature type="domain" description="B box-type" evidence="3">
    <location>
        <begin position="1"/>
        <end position="29"/>
    </location>
</feature>
<evidence type="ECO:0000313" key="4">
    <source>
        <dbReference type="EMBL" id="RXS97389.1"/>
    </source>
</evidence>
<dbReference type="OrthoDB" id="115858at2"/>
<dbReference type="AlphaFoldDB" id="A0A4Q1SJ01"/>
<feature type="region of interest" description="Disordered" evidence="1">
    <location>
        <begin position="330"/>
        <end position="349"/>
    </location>
</feature>
<gene>
    <name evidence="4" type="ORF">ESZ00_05660</name>
</gene>